<feature type="region of interest" description="C-terminal hotdog fold" evidence="3">
    <location>
        <begin position="386"/>
        <end position="536"/>
    </location>
</feature>
<gene>
    <name evidence="6" type="ORF">LX32DRAFT_706808</name>
</gene>
<feature type="compositionally biased region" description="Polar residues" evidence="4">
    <location>
        <begin position="603"/>
        <end position="614"/>
    </location>
</feature>
<dbReference type="Pfam" id="PF00975">
    <property type="entry name" value="Thioesterase"/>
    <property type="match status" value="1"/>
</dbReference>
<feature type="compositionally biased region" description="Low complexity" evidence="4">
    <location>
        <begin position="615"/>
        <end position="638"/>
    </location>
</feature>
<protein>
    <recommendedName>
        <fullName evidence="5">PKS/mFAS DH domain-containing protein</fullName>
    </recommendedName>
</protein>
<dbReference type="Pfam" id="PF14765">
    <property type="entry name" value="PS-DH"/>
    <property type="match status" value="1"/>
</dbReference>
<feature type="active site" description="Proton donor; for dehydratase activity" evidence="3">
    <location>
        <position position="448"/>
    </location>
</feature>
<dbReference type="AlphaFoldDB" id="A0AAD9LZH4"/>
<comment type="caution">
    <text evidence="6">The sequence shown here is derived from an EMBL/GenBank/DDBJ whole genome shotgun (WGS) entry which is preliminary data.</text>
</comment>
<feature type="region of interest" description="Disordered" evidence="4">
    <location>
        <begin position="584"/>
        <end position="656"/>
    </location>
</feature>
<feature type="region of interest" description="Disordered" evidence="4">
    <location>
        <begin position="1"/>
        <end position="37"/>
    </location>
</feature>
<dbReference type="InterPro" id="IPR001031">
    <property type="entry name" value="Thioesterase"/>
</dbReference>
<keyword evidence="2" id="KW-0597">Phosphoprotein</keyword>
<evidence type="ECO:0000256" key="4">
    <source>
        <dbReference type="SAM" id="MobiDB-lite"/>
    </source>
</evidence>
<evidence type="ECO:0000313" key="7">
    <source>
        <dbReference type="Proteomes" id="UP001232148"/>
    </source>
</evidence>
<feature type="non-terminal residue" evidence="6">
    <location>
        <position position="944"/>
    </location>
</feature>
<evidence type="ECO:0000259" key="5">
    <source>
        <dbReference type="PROSITE" id="PS52019"/>
    </source>
</evidence>
<evidence type="ECO:0000256" key="1">
    <source>
        <dbReference type="ARBA" id="ARBA00022450"/>
    </source>
</evidence>
<dbReference type="InterPro" id="IPR030918">
    <property type="entry name" value="PT_fungal_PKS"/>
</dbReference>
<name>A0AAD9LZH4_9PEZI</name>
<dbReference type="InterPro" id="IPR042104">
    <property type="entry name" value="PKS_dehydratase_sf"/>
</dbReference>
<dbReference type="PROSITE" id="PS52019">
    <property type="entry name" value="PKS_MFAS_DH"/>
    <property type="match status" value="1"/>
</dbReference>
<feature type="active site" description="Proton acceptor; for dehydratase activity" evidence="3">
    <location>
        <position position="245"/>
    </location>
</feature>
<dbReference type="Gene3D" id="3.40.50.1820">
    <property type="entry name" value="alpha/beta hydrolase"/>
    <property type="match status" value="1"/>
</dbReference>
<proteinExistence type="predicted"/>
<keyword evidence="1" id="KW-0596">Phosphopantetheine</keyword>
<sequence>RAYLERSVYKGEDEISSNGGGGGSSASVHWGQTSNGGQDKARKGSLYWVSAWAQNSVTVSGVPEVLAELAGSDGLAVPGVRMVPMPIFGPFHSPSFYTKEHIAALLASLDPALASKPSRLAMISASTGKPPNQAGDFSTLMRTAVEDMLLRPLRWDLVLQQVCDHVERDEHSAALLKLVPIASSAEQSLHSALAKALKGTRRDRLESTTIHRVVAETDLMLGNGLYIVTEADLARQDLKEAVQGHMVEGKPLCTPSVYADIAMTIGNHLAKKLWFPDRRIPLSEYKKLDPAPDYLVSIADLAVNKALIAGDDSPGSQLLQCHVQADWSTHLARCKFAVVSPSSGNTVLHAECTIRINDTSICALLSQYSSSESHRINVSSLRARPGTVHISGSMAYRSVSSLADFHRNHRLVQSLVLDPRTHEIAAVVSFPADLCGHGDFTAHPAVIDAFTQPAGFCLNLDDATDLDHTVYVNHGWDEMFQFEPIDMKQEYTVYVRMQQVGRTRKWIGDIIVLREDKVAAAFLQYSVNAFPRRVFSSLLKQETRKPEKTPRTAVPWSPLRTPKAGMTLSIDTKDAERANRGLCLPSSVSLHDPSRIGPPMSPYSASSTTRTNGDSSLGSAEARSARASSATRTTGNTAPLGLGKHSSTNGGDVHDIQNRPGAMTAICIPPCKSVVLQGFPKKANNLLFLFPDGSGNAASYGSIPSVGSDVCLIGLSCPFLRGDTTAMARVPLDRLLEESYLPEIFRRQLPSSDKGYVLGGWSAGGSLAFRAAQMLIEKGCRVAGLVLIDAPVPLIGMDRLPKHFYEYCENIGVFGGFGGDKGRGETPAWLIPHFEGTIGMLERYCATPLVMPPGEKLRVDVIWAGESVVDRPGVPSLPPHPDDTEGMKFLTVQRKDFGPNKWTDLLPGADIICHKVEGAHHFSLMRKPFVSQIGLFISDSLKAI</sequence>
<reference evidence="6" key="1">
    <citation type="submission" date="2021-06" db="EMBL/GenBank/DDBJ databases">
        <title>Comparative genomics, transcriptomics and evolutionary studies reveal genomic signatures of adaptation to plant cell wall in hemibiotrophic fungi.</title>
        <authorList>
            <consortium name="DOE Joint Genome Institute"/>
            <person name="Baroncelli R."/>
            <person name="Diaz J.F."/>
            <person name="Benocci T."/>
            <person name="Peng M."/>
            <person name="Battaglia E."/>
            <person name="Haridas S."/>
            <person name="Andreopoulos W."/>
            <person name="Labutti K."/>
            <person name="Pangilinan J."/>
            <person name="Floch G.L."/>
            <person name="Makela M.R."/>
            <person name="Henrissat B."/>
            <person name="Grigoriev I.V."/>
            <person name="Crouch J.A."/>
            <person name="De Vries R.P."/>
            <person name="Sukno S.A."/>
            <person name="Thon M.R."/>
        </authorList>
    </citation>
    <scope>NUCLEOTIDE SEQUENCE</scope>
    <source>
        <strain evidence="6">MAFF235873</strain>
    </source>
</reference>
<evidence type="ECO:0000256" key="3">
    <source>
        <dbReference type="PROSITE-ProRule" id="PRU01363"/>
    </source>
</evidence>
<feature type="region of interest" description="N-terminal hotdog fold" evidence="3">
    <location>
        <begin position="211"/>
        <end position="361"/>
    </location>
</feature>
<accession>A0AAD9LZH4</accession>
<dbReference type="InterPro" id="IPR049551">
    <property type="entry name" value="PKS_DH_C"/>
</dbReference>
<dbReference type="Gene3D" id="3.10.129.110">
    <property type="entry name" value="Polyketide synthase dehydratase"/>
    <property type="match status" value="1"/>
</dbReference>
<evidence type="ECO:0000256" key="2">
    <source>
        <dbReference type="ARBA" id="ARBA00022553"/>
    </source>
</evidence>
<dbReference type="InterPro" id="IPR049900">
    <property type="entry name" value="PKS_mFAS_DH"/>
</dbReference>
<dbReference type="InterPro" id="IPR029058">
    <property type="entry name" value="AB_hydrolase_fold"/>
</dbReference>
<dbReference type="NCBIfam" id="TIGR04532">
    <property type="entry name" value="PT_fungal_PKS"/>
    <property type="match status" value="1"/>
</dbReference>
<dbReference type="Proteomes" id="UP001232148">
    <property type="component" value="Unassembled WGS sequence"/>
</dbReference>
<dbReference type="SUPFAM" id="SSF53474">
    <property type="entry name" value="alpha/beta-Hydrolases"/>
    <property type="match status" value="1"/>
</dbReference>
<organism evidence="6 7">
    <name type="scientific">Colletotrichum zoysiae</name>
    <dbReference type="NCBI Taxonomy" id="1216348"/>
    <lineage>
        <taxon>Eukaryota</taxon>
        <taxon>Fungi</taxon>
        <taxon>Dikarya</taxon>
        <taxon>Ascomycota</taxon>
        <taxon>Pezizomycotina</taxon>
        <taxon>Sordariomycetes</taxon>
        <taxon>Hypocreomycetidae</taxon>
        <taxon>Glomerellales</taxon>
        <taxon>Glomerellaceae</taxon>
        <taxon>Colletotrichum</taxon>
        <taxon>Colletotrichum graminicola species complex</taxon>
    </lineage>
</organism>
<feature type="domain" description="PKS/mFAS DH" evidence="5">
    <location>
        <begin position="211"/>
        <end position="536"/>
    </location>
</feature>
<evidence type="ECO:0000313" key="6">
    <source>
        <dbReference type="EMBL" id="KAK2023940.1"/>
    </source>
</evidence>
<keyword evidence="7" id="KW-1185">Reference proteome</keyword>
<dbReference type="EMBL" id="MU842981">
    <property type="protein sequence ID" value="KAK2023940.1"/>
    <property type="molecule type" value="Genomic_DNA"/>
</dbReference>